<protein>
    <submittedName>
        <fullName evidence="14">TonB-dependent receptor plug domain-containing protein</fullName>
    </submittedName>
</protein>
<dbReference type="Proteomes" id="UP001497045">
    <property type="component" value="Unassembled WGS sequence"/>
</dbReference>
<keyword evidence="9 11" id="KW-0472">Membrane</keyword>
<evidence type="ECO:0000256" key="10">
    <source>
        <dbReference type="ARBA" id="ARBA00023237"/>
    </source>
</evidence>
<dbReference type="PANTHER" id="PTHR32552">
    <property type="entry name" value="FERRICHROME IRON RECEPTOR-RELATED"/>
    <property type="match status" value="1"/>
</dbReference>
<feature type="signal peptide" evidence="12">
    <location>
        <begin position="1"/>
        <end position="25"/>
    </location>
</feature>
<gene>
    <name evidence="14" type="ORF">AAEO60_10450</name>
</gene>
<evidence type="ECO:0000256" key="11">
    <source>
        <dbReference type="PROSITE-ProRule" id="PRU01360"/>
    </source>
</evidence>
<evidence type="ECO:0000256" key="8">
    <source>
        <dbReference type="ARBA" id="ARBA00023077"/>
    </source>
</evidence>
<proteinExistence type="inferred from homology"/>
<sequence>MKIISNKSLLFVGCAAMAMSVPAMAQDGEEGVQADSTIYVTAQNRTEDVQDVPIAMDVVGSDELAAAGFSSANDLTAIAPAVQVVQDQGTVKITLRGIGTTSNDEAQDTSVVANIDGEYINRPNVLGIALFDLDRVEVLRGPQGTLYGRNSTAGAINFIIRRPSGEFGFNA</sequence>
<evidence type="ECO:0000313" key="14">
    <source>
        <dbReference type="EMBL" id="MEL1251094.1"/>
    </source>
</evidence>
<evidence type="ECO:0000313" key="15">
    <source>
        <dbReference type="Proteomes" id="UP001497045"/>
    </source>
</evidence>
<dbReference type="SUPFAM" id="SSF56935">
    <property type="entry name" value="Porins"/>
    <property type="match status" value="1"/>
</dbReference>
<dbReference type="Pfam" id="PF07715">
    <property type="entry name" value="Plug"/>
    <property type="match status" value="1"/>
</dbReference>
<accession>A0ABU9IGA8</accession>
<feature type="chain" id="PRO_5046120505" evidence="12">
    <location>
        <begin position="26"/>
        <end position="171"/>
    </location>
</feature>
<comment type="similarity">
    <text evidence="11">Belongs to the TonB-dependent receptor family.</text>
</comment>
<keyword evidence="14" id="KW-0675">Receptor</keyword>
<keyword evidence="12" id="KW-0732">Signal</keyword>
<keyword evidence="10 11" id="KW-0998">Cell outer membrane</keyword>
<keyword evidence="15" id="KW-1185">Reference proteome</keyword>
<keyword evidence="5 11" id="KW-0812">Transmembrane</keyword>
<keyword evidence="2 11" id="KW-0813">Transport</keyword>
<evidence type="ECO:0000259" key="13">
    <source>
        <dbReference type="Pfam" id="PF07715"/>
    </source>
</evidence>
<comment type="caution">
    <text evidence="14">The sequence shown here is derived from an EMBL/GenBank/DDBJ whole genome shotgun (WGS) entry which is preliminary data.</text>
</comment>
<dbReference type="EMBL" id="JBBYHV010000002">
    <property type="protein sequence ID" value="MEL1251094.1"/>
    <property type="molecule type" value="Genomic_DNA"/>
</dbReference>
<evidence type="ECO:0000256" key="5">
    <source>
        <dbReference type="ARBA" id="ARBA00022692"/>
    </source>
</evidence>
<organism evidence="14 15">
    <name type="scientific">Aurantiacibacter gilvus</name>
    <dbReference type="NCBI Taxonomy" id="3139141"/>
    <lineage>
        <taxon>Bacteria</taxon>
        <taxon>Pseudomonadati</taxon>
        <taxon>Pseudomonadota</taxon>
        <taxon>Alphaproteobacteria</taxon>
        <taxon>Sphingomonadales</taxon>
        <taxon>Erythrobacteraceae</taxon>
        <taxon>Aurantiacibacter</taxon>
    </lineage>
</organism>
<dbReference type="InterPro" id="IPR039426">
    <property type="entry name" value="TonB-dep_rcpt-like"/>
</dbReference>
<evidence type="ECO:0000256" key="7">
    <source>
        <dbReference type="ARBA" id="ARBA00023065"/>
    </source>
</evidence>
<evidence type="ECO:0000256" key="3">
    <source>
        <dbReference type="ARBA" id="ARBA00022452"/>
    </source>
</evidence>
<dbReference type="Gene3D" id="2.40.170.20">
    <property type="entry name" value="TonB-dependent receptor, beta-barrel domain"/>
    <property type="match status" value="1"/>
</dbReference>
<dbReference type="InterPro" id="IPR012910">
    <property type="entry name" value="Plug_dom"/>
</dbReference>
<keyword evidence="7" id="KW-0406">Ion transport</keyword>
<keyword evidence="8" id="KW-0798">TonB box</keyword>
<keyword evidence="6" id="KW-0408">Iron</keyword>
<name>A0ABU9IGA8_9SPHN</name>
<evidence type="ECO:0000256" key="12">
    <source>
        <dbReference type="SAM" id="SignalP"/>
    </source>
</evidence>
<evidence type="ECO:0000256" key="6">
    <source>
        <dbReference type="ARBA" id="ARBA00023004"/>
    </source>
</evidence>
<dbReference type="RefSeq" id="WP_341673659.1">
    <property type="nucleotide sequence ID" value="NZ_JBBYHV010000002.1"/>
</dbReference>
<evidence type="ECO:0000256" key="9">
    <source>
        <dbReference type="ARBA" id="ARBA00023136"/>
    </source>
</evidence>
<keyword evidence="3 11" id="KW-1134">Transmembrane beta strand</keyword>
<evidence type="ECO:0000256" key="1">
    <source>
        <dbReference type="ARBA" id="ARBA00004571"/>
    </source>
</evidence>
<dbReference type="PANTHER" id="PTHR32552:SF81">
    <property type="entry name" value="TONB-DEPENDENT OUTER MEMBRANE RECEPTOR"/>
    <property type="match status" value="1"/>
</dbReference>
<dbReference type="PROSITE" id="PS52016">
    <property type="entry name" value="TONB_DEPENDENT_REC_3"/>
    <property type="match status" value="1"/>
</dbReference>
<comment type="subcellular location">
    <subcellularLocation>
        <location evidence="1 11">Cell outer membrane</location>
        <topology evidence="1 11">Multi-pass membrane protein</topology>
    </subcellularLocation>
</comment>
<reference evidence="14 15" key="1">
    <citation type="submission" date="2024-04" db="EMBL/GenBank/DDBJ databases">
        <title>Aurantiacibacter sp. DGU6 16S ribosomal RNA gene Genome sequencing and assembly.</title>
        <authorList>
            <person name="Park S."/>
        </authorList>
    </citation>
    <scope>NUCLEOTIDE SEQUENCE [LARGE SCALE GENOMIC DNA]</scope>
    <source>
        <strain evidence="14 15">DGU6</strain>
    </source>
</reference>
<evidence type="ECO:0000256" key="4">
    <source>
        <dbReference type="ARBA" id="ARBA00022496"/>
    </source>
</evidence>
<evidence type="ECO:0000256" key="2">
    <source>
        <dbReference type="ARBA" id="ARBA00022448"/>
    </source>
</evidence>
<dbReference type="InterPro" id="IPR036942">
    <property type="entry name" value="Beta-barrel_TonB_sf"/>
</dbReference>
<keyword evidence="4" id="KW-0410">Iron transport</keyword>
<feature type="domain" description="TonB-dependent receptor plug" evidence="13">
    <location>
        <begin position="49"/>
        <end position="155"/>
    </location>
</feature>